<comment type="caution">
    <text evidence="3">The sequence shown here is derived from an EMBL/GenBank/DDBJ whole genome shotgun (WGS) entry which is preliminary data.</text>
</comment>
<evidence type="ECO:0000313" key="3">
    <source>
        <dbReference type="EMBL" id="MFC7291560.1"/>
    </source>
</evidence>
<dbReference type="PROSITE" id="PS51257">
    <property type="entry name" value="PROKAR_LIPOPROTEIN"/>
    <property type="match status" value="1"/>
</dbReference>
<evidence type="ECO:0008006" key="5">
    <source>
        <dbReference type="Google" id="ProtNLM"/>
    </source>
</evidence>
<dbReference type="RefSeq" id="WP_382166792.1">
    <property type="nucleotide sequence ID" value="NZ_JBHTBR010000004.1"/>
</dbReference>
<keyword evidence="4" id="KW-1185">Reference proteome</keyword>
<sequence length="209" mass="22353">MKYRLPLLISTALLASACASTTTPPPATPASAPQVTETKGPVALTTSTAAARDISATSSWHAVELLWPESPYMTLHDASAPDSDVSPLSFNCNTDTGALSGTLNAQPKENSGKAASFSLRTSDGEAFTLLGMYTRSKSEPTSNFVFKTDWRAMKAISNSERVDIISPDGQSQIALVKDVAPHRGDTQLLASTKNFAESQEKLYYYCNPK</sequence>
<organism evidence="3 4">
    <name type="scientific">Hirschia litorea</name>
    <dbReference type="NCBI Taxonomy" id="1199156"/>
    <lineage>
        <taxon>Bacteria</taxon>
        <taxon>Pseudomonadati</taxon>
        <taxon>Pseudomonadota</taxon>
        <taxon>Alphaproteobacteria</taxon>
        <taxon>Hyphomonadales</taxon>
        <taxon>Hyphomonadaceae</taxon>
        <taxon>Hirschia</taxon>
    </lineage>
</organism>
<reference evidence="4" key="1">
    <citation type="journal article" date="2019" name="Int. J. Syst. Evol. Microbiol.">
        <title>The Global Catalogue of Microorganisms (GCM) 10K type strain sequencing project: providing services to taxonomists for standard genome sequencing and annotation.</title>
        <authorList>
            <consortium name="The Broad Institute Genomics Platform"/>
            <consortium name="The Broad Institute Genome Sequencing Center for Infectious Disease"/>
            <person name="Wu L."/>
            <person name="Ma J."/>
        </authorList>
    </citation>
    <scope>NUCLEOTIDE SEQUENCE [LARGE SCALE GENOMIC DNA]</scope>
    <source>
        <strain evidence="4">CCUG 51308</strain>
    </source>
</reference>
<evidence type="ECO:0000256" key="2">
    <source>
        <dbReference type="SAM" id="SignalP"/>
    </source>
</evidence>
<dbReference type="Proteomes" id="UP001596492">
    <property type="component" value="Unassembled WGS sequence"/>
</dbReference>
<evidence type="ECO:0000313" key="4">
    <source>
        <dbReference type="Proteomes" id="UP001596492"/>
    </source>
</evidence>
<dbReference type="EMBL" id="JBHTBR010000004">
    <property type="protein sequence ID" value="MFC7291560.1"/>
    <property type="molecule type" value="Genomic_DNA"/>
</dbReference>
<name>A0ABW2IL49_9PROT</name>
<feature type="signal peptide" evidence="2">
    <location>
        <begin position="1"/>
        <end position="19"/>
    </location>
</feature>
<evidence type="ECO:0000256" key="1">
    <source>
        <dbReference type="SAM" id="MobiDB-lite"/>
    </source>
</evidence>
<proteinExistence type="predicted"/>
<feature type="chain" id="PRO_5045103489" description="Lipoprotein" evidence="2">
    <location>
        <begin position="20"/>
        <end position="209"/>
    </location>
</feature>
<gene>
    <name evidence="3" type="ORF">ACFQS8_08030</name>
</gene>
<keyword evidence="2" id="KW-0732">Signal</keyword>
<accession>A0ABW2IL49</accession>
<protein>
    <recommendedName>
        <fullName evidence="5">Lipoprotein</fullName>
    </recommendedName>
</protein>
<feature type="region of interest" description="Disordered" evidence="1">
    <location>
        <begin position="20"/>
        <end position="39"/>
    </location>
</feature>